<dbReference type="PANTHER" id="PTHR30473">
    <property type="entry name" value="PROTEIN PHOH"/>
    <property type="match status" value="1"/>
</dbReference>
<feature type="domain" description="PIN" evidence="5">
    <location>
        <begin position="4"/>
        <end position="108"/>
    </location>
</feature>
<dbReference type="Pfam" id="PF02562">
    <property type="entry name" value="PhoH"/>
    <property type="match status" value="1"/>
</dbReference>
<dbReference type="SMART" id="SM00670">
    <property type="entry name" value="PINc"/>
    <property type="match status" value="1"/>
</dbReference>
<evidence type="ECO:0000256" key="2">
    <source>
        <dbReference type="ARBA" id="ARBA00022741"/>
    </source>
</evidence>
<sequence length="394" mass="44668">MLHKNYVLDTNVLLENPKSIRAFRNGTENTIILPYTVLEELDKLKRDQRLAHLVSQAVGEIEADVNLDILPPFRTGAAGSGDDSILQEIRHSNIVDPILVTNDRILQIKARMYGIHCESYRDSLPFQSESQAYTGFVGAGVEPIFNSFRWEEGFPVFYGHNGQKRVDYQHQAWGVRPRSVYQNLALELFLHPQIPLISVQSEAGYGKTYLALASALDLVLKTKDNPYRKIYLSKPLIEIGSKMGFLPGDVEEKMAPYIRYIHDLLAKLHELRPANRIFTEQNKEALELNPKRFEILPLTYIRGMNLEGAVVIVDEMQNLSRTEARSLLTRMGEGVKCFCLGDTRQVDNPYLNESNNGLNWLVKKCKGMRGYAHIVLKGEHSRGPVTDMVLQSGL</sequence>
<proteinExistence type="inferred from homology"/>
<accession>C8X1A1</accession>
<dbReference type="Gene3D" id="3.40.50.1010">
    <property type="entry name" value="5'-nuclease"/>
    <property type="match status" value="1"/>
</dbReference>
<reference evidence="6 7" key="2">
    <citation type="journal article" date="2010" name="Stand. Genomic Sci.">
        <title>Complete genome sequence of Desulfohalobium retbaense type strain (HR(100)).</title>
        <authorList>
            <person name="Spring S."/>
            <person name="Nolan M."/>
            <person name="Lapidus A."/>
            <person name="Glavina Del Rio T."/>
            <person name="Copeland A."/>
            <person name="Tice H."/>
            <person name="Cheng J.F."/>
            <person name="Lucas S."/>
            <person name="Land M."/>
            <person name="Chen F."/>
            <person name="Bruce D."/>
            <person name="Goodwin L."/>
            <person name="Pitluck S."/>
            <person name="Ivanova N."/>
            <person name="Mavromatis K."/>
            <person name="Mikhailova N."/>
            <person name="Pati A."/>
            <person name="Chen A."/>
            <person name="Palaniappan K."/>
            <person name="Hauser L."/>
            <person name="Chang Y.J."/>
            <person name="Jeffries C.D."/>
            <person name="Munk C."/>
            <person name="Kiss H."/>
            <person name="Chain P."/>
            <person name="Han C."/>
            <person name="Brettin T."/>
            <person name="Detter J.C."/>
            <person name="Schuler E."/>
            <person name="Goker M."/>
            <person name="Rohde M."/>
            <person name="Bristow J."/>
            <person name="Eisen J.A."/>
            <person name="Markowitz V."/>
            <person name="Hugenholtz P."/>
            <person name="Kyrpides N.C."/>
            <person name="Klenk H.P."/>
        </authorList>
    </citation>
    <scope>NUCLEOTIDE SEQUENCE [LARGE SCALE GENOMIC DNA]</scope>
    <source>
        <strain evidence="6 7">DSM 5692</strain>
    </source>
</reference>
<gene>
    <name evidence="6" type="ordered locus">Dret_0907</name>
</gene>
<dbReference type="CDD" id="cd09883">
    <property type="entry name" value="PIN_VapC_PhoHL-ATPase"/>
    <property type="match status" value="1"/>
</dbReference>
<dbReference type="KEGG" id="drt:Dret_0907"/>
<dbReference type="PANTHER" id="PTHR30473:SF2">
    <property type="entry name" value="PIN DOMAIN-CONTAINING PROTEIN"/>
    <property type="match status" value="1"/>
</dbReference>
<dbReference type="AlphaFoldDB" id="C8X1A1"/>
<name>C8X1A1_DESRD</name>
<dbReference type="SUPFAM" id="SSF88723">
    <property type="entry name" value="PIN domain-like"/>
    <property type="match status" value="1"/>
</dbReference>
<dbReference type="InterPro" id="IPR002716">
    <property type="entry name" value="PIN_dom"/>
</dbReference>
<keyword evidence="2" id="KW-0547">Nucleotide-binding</keyword>
<evidence type="ECO:0000256" key="1">
    <source>
        <dbReference type="ARBA" id="ARBA00010393"/>
    </source>
</evidence>
<dbReference type="RefSeq" id="WP_015751356.1">
    <property type="nucleotide sequence ID" value="NC_013223.1"/>
</dbReference>
<reference evidence="7" key="1">
    <citation type="submission" date="2009-09" db="EMBL/GenBank/DDBJ databases">
        <title>The complete chromosome of Desulfohalobium retbaense DSM 5692.</title>
        <authorList>
            <consortium name="US DOE Joint Genome Institute (JGI-PGF)"/>
            <person name="Lucas S."/>
            <person name="Copeland A."/>
            <person name="Lapidus A."/>
            <person name="Glavina del Rio T."/>
            <person name="Dalin E."/>
            <person name="Tice H."/>
            <person name="Bruce D."/>
            <person name="Goodwin L."/>
            <person name="Pitluck S."/>
            <person name="Kyrpides N."/>
            <person name="Mavromatis K."/>
            <person name="Ivanova N."/>
            <person name="Mikhailova N."/>
            <person name="Munk A.C."/>
            <person name="Brettin T."/>
            <person name="Detter J.C."/>
            <person name="Han C."/>
            <person name="Tapia R."/>
            <person name="Larimer F."/>
            <person name="Land M."/>
            <person name="Hauser L."/>
            <person name="Markowitz V."/>
            <person name="Cheng J.-F."/>
            <person name="Hugenholtz P."/>
            <person name="Woyke T."/>
            <person name="Wu D."/>
            <person name="Spring S."/>
            <person name="Klenk H.-P."/>
            <person name="Eisen J.A."/>
        </authorList>
    </citation>
    <scope>NUCLEOTIDE SEQUENCE [LARGE SCALE GENOMIC DNA]</scope>
    <source>
        <strain evidence="7">DSM 5692</strain>
    </source>
</reference>
<dbReference type="Pfam" id="PF13638">
    <property type="entry name" value="PIN_4"/>
    <property type="match status" value="1"/>
</dbReference>
<dbReference type="InterPro" id="IPR003714">
    <property type="entry name" value="PhoH"/>
</dbReference>
<dbReference type="STRING" id="485915.Dret_0907"/>
<organism evidence="6 7">
    <name type="scientific">Desulfohalobium retbaense (strain ATCC 49708 / DSM 5692 / JCM 16813 / HR100)</name>
    <dbReference type="NCBI Taxonomy" id="485915"/>
    <lineage>
        <taxon>Bacteria</taxon>
        <taxon>Pseudomonadati</taxon>
        <taxon>Thermodesulfobacteriota</taxon>
        <taxon>Desulfovibrionia</taxon>
        <taxon>Desulfovibrionales</taxon>
        <taxon>Desulfohalobiaceae</taxon>
        <taxon>Desulfohalobium</taxon>
    </lineage>
</organism>
<dbReference type="Gene3D" id="3.40.50.300">
    <property type="entry name" value="P-loop containing nucleotide triphosphate hydrolases"/>
    <property type="match status" value="1"/>
</dbReference>
<dbReference type="eggNOG" id="COG1875">
    <property type="taxonomic scope" value="Bacteria"/>
</dbReference>
<keyword evidence="7" id="KW-1185">Reference proteome</keyword>
<comment type="similarity">
    <text evidence="4">In the N-terminal section; belongs to the PINc/VapC protein family.</text>
</comment>
<dbReference type="GO" id="GO:0005524">
    <property type="term" value="F:ATP binding"/>
    <property type="evidence" value="ECO:0007669"/>
    <property type="project" value="UniProtKB-KW"/>
</dbReference>
<evidence type="ECO:0000313" key="7">
    <source>
        <dbReference type="Proteomes" id="UP000001052"/>
    </source>
</evidence>
<evidence type="ECO:0000256" key="3">
    <source>
        <dbReference type="ARBA" id="ARBA00022840"/>
    </source>
</evidence>
<dbReference type="InterPro" id="IPR051451">
    <property type="entry name" value="PhoH2-like"/>
</dbReference>
<protein>
    <submittedName>
        <fullName evidence="6">PhoH family protein</fullName>
    </submittedName>
</protein>
<comment type="similarity">
    <text evidence="1">Belongs to the PhoH family.</text>
</comment>
<dbReference type="OrthoDB" id="9805148at2"/>
<keyword evidence="3" id="KW-0067">ATP-binding</keyword>
<evidence type="ECO:0000259" key="5">
    <source>
        <dbReference type="SMART" id="SM00670"/>
    </source>
</evidence>
<dbReference type="GO" id="GO:0005829">
    <property type="term" value="C:cytosol"/>
    <property type="evidence" value="ECO:0007669"/>
    <property type="project" value="TreeGrafter"/>
</dbReference>
<dbReference type="EMBL" id="CP001734">
    <property type="protein sequence ID" value="ACV68198.1"/>
    <property type="molecule type" value="Genomic_DNA"/>
</dbReference>
<dbReference type="HOGENOM" id="CLU_022283_3_0_7"/>
<dbReference type="SUPFAM" id="SSF52540">
    <property type="entry name" value="P-loop containing nucleoside triphosphate hydrolases"/>
    <property type="match status" value="1"/>
</dbReference>
<evidence type="ECO:0000256" key="4">
    <source>
        <dbReference type="ARBA" id="ARBA00046345"/>
    </source>
</evidence>
<dbReference type="InterPro" id="IPR029060">
    <property type="entry name" value="PIN-like_dom_sf"/>
</dbReference>
<evidence type="ECO:0000313" key="6">
    <source>
        <dbReference type="EMBL" id="ACV68198.1"/>
    </source>
</evidence>
<dbReference type="InterPro" id="IPR027417">
    <property type="entry name" value="P-loop_NTPase"/>
</dbReference>
<dbReference type="Proteomes" id="UP000001052">
    <property type="component" value="Chromosome"/>
</dbReference>